<gene>
    <name evidence="7" type="ORF">IAD46_03895</name>
</gene>
<keyword evidence="4" id="KW-0443">Lipid metabolism</keyword>
<evidence type="ECO:0000256" key="4">
    <source>
        <dbReference type="ARBA" id="ARBA00023098"/>
    </source>
</evidence>
<feature type="domain" description="Phospholipid/glycerol acyltransferase" evidence="6">
    <location>
        <begin position="7"/>
        <end position="123"/>
    </location>
</feature>
<reference evidence="7" key="2">
    <citation type="journal article" date="2021" name="PeerJ">
        <title>Extensive microbial diversity within the chicken gut microbiome revealed by metagenomics and culture.</title>
        <authorList>
            <person name="Gilroy R."/>
            <person name="Ravi A."/>
            <person name="Getino M."/>
            <person name="Pursley I."/>
            <person name="Horton D.L."/>
            <person name="Alikhan N.F."/>
            <person name="Baker D."/>
            <person name="Gharbi K."/>
            <person name="Hall N."/>
            <person name="Watson M."/>
            <person name="Adriaenssens E.M."/>
            <person name="Foster-Nyarko E."/>
            <person name="Jarju S."/>
            <person name="Secka A."/>
            <person name="Antonio M."/>
            <person name="Oren A."/>
            <person name="Chaudhuri R.R."/>
            <person name="La Ragione R."/>
            <person name="Hildebrand F."/>
            <person name="Pallen M.J."/>
        </authorList>
    </citation>
    <scope>NUCLEOTIDE SEQUENCE</scope>
    <source>
        <strain evidence="7">ChiW17-6978</strain>
    </source>
</reference>
<evidence type="ECO:0000256" key="1">
    <source>
        <dbReference type="ARBA" id="ARBA00005189"/>
    </source>
</evidence>
<keyword evidence="3" id="KW-0808">Transferase</keyword>
<evidence type="ECO:0000313" key="7">
    <source>
        <dbReference type="EMBL" id="HIT50150.1"/>
    </source>
</evidence>
<dbReference type="EMBL" id="DVLF01000118">
    <property type="protein sequence ID" value="HIT50150.1"/>
    <property type="molecule type" value="Genomic_DNA"/>
</dbReference>
<organism evidence="7 8">
    <name type="scientific">Candidatus Pelethenecus faecipullorum</name>
    <dbReference type="NCBI Taxonomy" id="2840900"/>
    <lineage>
        <taxon>Bacteria</taxon>
        <taxon>Bacillati</taxon>
        <taxon>Mycoplasmatota</taxon>
        <taxon>Mollicutes</taxon>
        <taxon>Candidatus Pelethenecus</taxon>
    </lineage>
</organism>
<dbReference type="AlphaFoldDB" id="A0A9D1KIB8"/>
<dbReference type="Pfam" id="PF01553">
    <property type="entry name" value="Acyltransferase"/>
    <property type="match status" value="1"/>
</dbReference>
<dbReference type="SMART" id="SM00563">
    <property type="entry name" value="PlsC"/>
    <property type="match status" value="1"/>
</dbReference>
<accession>A0A9D1KIB8</accession>
<proteinExistence type="predicted"/>
<feature type="non-terminal residue" evidence="7">
    <location>
        <position position="1"/>
    </location>
</feature>
<keyword evidence="5 7" id="KW-0012">Acyltransferase</keyword>
<name>A0A9D1KIB8_9MOLU</name>
<dbReference type="PANTHER" id="PTHR10434:SF64">
    <property type="entry name" value="1-ACYL-SN-GLYCEROL-3-PHOSPHATE ACYLTRANSFERASE-RELATED"/>
    <property type="match status" value="1"/>
</dbReference>
<dbReference type="InterPro" id="IPR002123">
    <property type="entry name" value="Plipid/glycerol_acylTrfase"/>
</dbReference>
<dbReference type="CDD" id="cd07989">
    <property type="entry name" value="LPLAT_AGPAT-like"/>
    <property type="match status" value="1"/>
</dbReference>
<evidence type="ECO:0000256" key="3">
    <source>
        <dbReference type="ARBA" id="ARBA00022679"/>
    </source>
</evidence>
<comment type="pathway">
    <text evidence="1">Lipid metabolism.</text>
</comment>
<dbReference type="SUPFAM" id="SSF69593">
    <property type="entry name" value="Glycerol-3-phosphate (1)-acyltransferase"/>
    <property type="match status" value="1"/>
</dbReference>
<evidence type="ECO:0000313" key="8">
    <source>
        <dbReference type="Proteomes" id="UP000886758"/>
    </source>
</evidence>
<protein>
    <submittedName>
        <fullName evidence="7">1-acyl-sn-glycerol-3-phosphate acyltransferase</fullName>
    </submittedName>
</protein>
<keyword evidence="2" id="KW-0444">Lipid biosynthesis</keyword>
<sequence length="176" mass="19764">NIPSEPFVCYANHKSDIDPVALYYQLHRICTAIGKKSLFSLPVIKQCQPVFGAVPLDRDNDREAAKAIITAIREIKDGMSMIVFPEGGIKSRQTEEMVDLKAGAYRLVTKSGALLLPATILGSSKIKTRKFLKKVHIHIIFHAPISKEVYDNHNTQEIGKMVFDLINHDIQTHEQN</sequence>
<dbReference type="GO" id="GO:0003841">
    <property type="term" value="F:1-acylglycerol-3-phosphate O-acyltransferase activity"/>
    <property type="evidence" value="ECO:0007669"/>
    <property type="project" value="TreeGrafter"/>
</dbReference>
<reference evidence="7" key="1">
    <citation type="submission" date="2020-10" db="EMBL/GenBank/DDBJ databases">
        <authorList>
            <person name="Gilroy R."/>
        </authorList>
    </citation>
    <scope>NUCLEOTIDE SEQUENCE</scope>
    <source>
        <strain evidence="7">ChiW17-6978</strain>
    </source>
</reference>
<evidence type="ECO:0000259" key="6">
    <source>
        <dbReference type="SMART" id="SM00563"/>
    </source>
</evidence>
<dbReference type="Proteomes" id="UP000886758">
    <property type="component" value="Unassembled WGS sequence"/>
</dbReference>
<evidence type="ECO:0000256" key="5">
    <source>
        <dbReference type="ARBA" id="ARBA00023315"/>
    </source>
</evidence>
<dbReference type="PANTHER" id="PTHR10434">
    <property type="entry name" value="1-ACYL-SN-GLYCEROL-3-PHOSPHATE ACYLTRANSFERASE"/>
    <property type="match status" value="1"/>
</dbReference>
<evidence type="ECO:0000256" key="2">
    <source>
        <dbReference type="ARBA" id="ARBA00022516"/>
    </source>
</evidence>
<comment type="caution">
    <text evidence="7">The sequence shown here is derived from an EMBL/GenBank/DDBJ whole genome shotgun (WGS) entry which is preliminary data.</text>
</comment>
<dbReference type="GO" id="GO:0006654">
    <property type="term" value="P:phosphatidic acid biosynthetic process"/>
    <property type="evidence" value="ECO:0007669"/>
    <property type="project" value="TreeGrafter"/>
</dbReference>